<evidence type="ECO:0000256" key="1">
    <source>
        <dbReference type="ARBA" id="ARBA00004442"/>
    </source>
</evidence>
<protein>
    <recommendedName>
        <fullName evidence="10">RagB/SusD domain-containing protein</fullName>
    </recommendedName>
</protein>
<dbReference type="Pfam" id="PF14322">
    <property type="entry name" value="SusD-like_3"/>
    <property type="match status" value="1"/>
</dbReference>
<dbReference type="GeneID" id="66307808"/>
<evidence type="ECO:0000313" key="9">
    <source>
        <dbReference type="Proteomes" id="UP000003741"/>
    </source>
</evidence>
<dbReference type="EMBL" id="AGXG01000077">
    <property type="protein sequence ID" value="EIY28432.1"/>
    <property type="molecule type" value="Genomic_DNA"/>
</dbReference>
<feature type="domain" description="SusD-like N-terminal" evidence="7">
    <location>
        <begin position="116"/>
        <end position="229"/>
    </location>
</feature>
<dbReference type="Pfam" id="PF07980">
    <property type="entry name" value="SusD_RagB"/>
    <property type="match status" value="1"/>
</dbReference>
<reference evidence="8 9" key="1">
    <citation type="submission" date="2012-02" db="EMBL/GenBank/DDBJ databases">
        <title>The Genome Sequence of Bacteroides cellulosilyticus CL02T12C19.</title>
        <authorList>
            <consortium name="The Broad Institute Genome Sequencing Platform"/>
            <person name="Earl A."/>
            <person name="Ward D."/>
            <person name="Feldgarden M."/>
            <person name="Gevers D."/>
            <person name="Zitomersky N.L."/>
            <person name="Coyne M.J."/>
            <person name="Comstock L.E."/>
            <person name="Young S.K."/>
            <person name="Zeng Q."/>
            <person name="Gargeya S."/>
            <person name="Fitzgerald M."/>
            <person name="Haas B."/>
            <person name="Abouelleil A."/>
            <person name="Alvarado L."/>
            <person name="Arachchi H.M."/>
            <person name="Berlin A."/>
            <person name="Chapman S.B."/>
            <person name="Gearin G."/>
            <person name="Goldberg J."/>
            <person name="Griggs A."/>
            <person name="Gujja S."/>
            <person name="Hansen M."/>
            <person name="Heiman D."/>
            <person name="Howarth C."/>
            <person name="Larimer J."/>
            <person name="Lui A."/>
            <person name="MacDonald P.J.P."/>
            <person name="McCowen C."/>
            <person name="Montmayeur A."/>
            <person name="Murphy C."/>
            <person name="Neiman D."/>
            <person name="Pearson M."/>
            <person name="Priest M."/>
            <person name="Roberts A."/>
            <person name="Saif S."/>
            <person name="Shea T."/>
            <person name="Sisk P."/>
            <person name="Stolte C."/>
            <person name="Sykes S."/>
            <person name="Wortman J."/>
            <person name="Nusbaum C."/>
            <person name="Birren B."/>
        </authorList>
    </citation>
    <scope>NUCLEOTIDE SEQUENCE [LARGE SCALE GENOMIC DNA]</scope>
    <source>
        <strain evidence="8 9">CL02T12C19</strain>
    </source>
</reference>
<sequence length="547" mass="62199">MMKSINKFLTILAVSAGLSLVSCDIDPVLTDSYPEDVAWSNADNLRLNLNGFYSLIGGYYGSEVENDACSDILKMNGPRDSENLFVFGSAPITPSANRFDLWKNRHTWQLSCCRFLRDLKEHRSNFTEEIALEAEAEVRFFRALANFDLAKRYGASFILYKELPELGEKNHARCTPDECWDFIAEDLDFAAKYLPAKWNNGTTNPWGTETHTGRITKGAAYGLLARAMLYAERWKAASDAALEVKKLGYKLYKNPSRGDKGYGELFTNRRSSVISNQESIIEFGYSYDNKMDYSFDYFYCPPSDGGYAEASPTEDLVSAYQMADGRDFDWTDPVMAANPYSGREPRFYASILYNGCQWKGQTLYTYEGSTDGYALGGGTTCTGYYMRKLFDEALPKNGMRSTDLTYYYMRYAEVLLIYAEAMAQQDGGLKEALNALNEIRARVDLPAVSASTKTEFMKLLRRERMIELAFEGHRFWDLRRWGLGTTVLNGTHMKGVKPTKVGDNFEYQLVDCDGGSTRVYLEKYNRFPIPLGELQQNTSCEQFDEWK</sequence>
<dbReference type="GO" id="GO:0009279">
    <property type="term" value="C:cell outer membrane"/>
    <property type="evidence" value="ECO:0007669"/>
    <property type="project" value="UniProtKB-SubCell"/>
</dbReference>
<evidence type="ECO:0000256" key="3">
    <source>
        <dbReference type="ARBA" id="ARBA00022729"/>
    </source>
</evidence>
<comment type="similarity">
    <text evidence="2">Belongs to the SusD family.</text>
</comment>
<keyword evidence="3" id="KW-0732">Signal</keyword>
<keyword evidence="9" id="KW-1185">Reference proteome</keyword>
<dbReference type="Gene3D" id="1.25.40.390">
    <property type="match status" value="1"/>
</dbReference>
<dbReference type="Proteomes" id="UP000003741">
    <property type="component" value="Unassembled WGS sequence"/>
</dbReference>
<dbReference type="InterPro" id="IPR011990">
    <property type="entry name" value="TPR-like_helical_dom_sf"/>
</dbReference>
<keyword evidence="5" id="KW-0998">Cell outer membrane</keyword>
<evidence type="ECO:0000259" key="6">
    <source>
        <dbReference type="Pfam" id="PF07980"/>
    </source>
</evidence>
<dbReference type="HOGENOM" id="CLU_015553_0_3_10"/>
<evidence type="ECO:0000256" key="4">
    <source>
        <dbReference type="ARBA" id="ARBA00023136"/>
    </source>
</evidence>
<evidence type="ECO:0000256" key="5">
    <source>
        <dbReference type="ARBA" id="ARBA00023237"/>
    </source>
</evidence>
<gene>
    <name evidence="8" type="ORF">HMPREF1062_03417</name>
</gene>
<dbReference type="InterPro" id="IPR033985">
    <property type="entry name" value="SusD-like_N"/>
</dbReference>
<name>I8VSP7_9BACE</name>
<accession>I8VSP7</accession>
<evidence type="ECO:0000313" key="8">
    <source>
        <dbReference type="EMBL" id="EIY28432.1"/>
    </source>
</evidence>
<organism evidence="8 9">
    <name type="scientific">Bacteroides cellulosilyticus CL02T12C19</name>
    <dbReference type="NCBI Taxonomy" id="997874"/>
    <lineage>
        <taxon>Bacteria</taxon>
        <taxon>Pseudomonadati</taxon>
        <taxon>Bacteroidota</taxon>
        <taxon>Bacteroidia</taxon>
        <taxon>Bacteroidales</taxon>
        <taxon>Bacteroidaceae</taxon>
        <taxon>Bacteroides</taxon>
    </lineage>
</organism>
<comment type="caution">
    <text evidence="8">The sequence shown here is derived from an EMBL/GenBank/DDBJ whole genome shotgun (WGS) entry which is preliminary data.</text>
</comment>
<evidence type="ECO:0000256" key="2">
    <source>
        <dbReference type="ARBA" id="ARBA00006275"/>
    </source>
</evidence>
<dbReference type="PROSITE" id="PS51257">
    <property type="entry name" value="PROKAR_LIPOPROTEIN"/>
    <property type="match status" value="1"/>
</dbReference>
<evidence type="ECO:0000259" key="7">
    <source>
        <dbReference type="Pfam" id="PF14322"/>
    </source>
</evidence>
<dbReference type="RefSeq" id="WP_007217804.1">
    <property type="nucleotide sequence ID" value="NZ_JH724087.1"/>
</dbReference>
<keyword evidence="4" id="KW-0472">Membrane</keyword>
<comment type="subcellular location">
    <subcellularLocation>
        <location evidence="1">Cell outer membrane</location>
    </subcellularLocation>
</comment>
<evidence type="ECO:0008006" key="10">
    <source>
        <dbReference type="Google" id="ProtNLM"/>
    </source>
</evidence>
<feature type="domain" description="RagB/SusD" evidence="6">
    <location>
        <begin position="285"/>
        <end position="546"/>
    </location>
</feature>
<dbReference type="InterPro" id="IPR012944">
    <property type="entry name" value="SusD_RagB_dom"/>
</dbReference>
<proteinExistence type="inferred from homology"/>
<dbReference type="SUPFAM" id="SSF48452">
    <property type="entry name" value="TPR-like"/>
    <property type="match status" value="1"/>
</dbReference>
<dbReference type="PATRIC" id="fig|997874.3.peg.3506"/>
<dbReference type="AlphaFoldDB" id="I8VSP7"/>